<comment type="similarity">
    <text evidence="1">Belongs to the LysR transcriptional regulatory family.</text>
</comment>
<dbReference type="InterPro" id="IPR005119">
    <property type="entry name" value="LysR_subst-bd"/>
</dbReference>
<evidence type="ECO:0000313" key="6">
    <source>
        <dbReference type="EMBL" id="AZE49678.1"/>
    </source>
</evidence>
<evidence type="ECO:0000313" key="7">
    <source>
        <dbReference type="Proteomes" id="UP000268048"/>
    </source>
</evidence>
<dbReference type="EMBL" id="CP027753">
    <property type="protein sequence ID" value="AZE49678.1"/>
    <property type="molecule type" value="Genomic_DNA"/>
</dbReference>
<dbReference type="SUPFAM" id="SSF53850">
    <property type="entry name" value="Periplasmic binding protein-like II"/>
    <property type="match status" value="1"/>
</dbReference>
<dbReference type="PROSITE" id="PS50931">
    <property type="entry name" value="HTH_LYSR"/>
    <property type="match status" value="1"/>
</dbReference>
<dbReference type="InterPro" id="IPR058163">
    <property type="entry name" value="LysR-type_TF_proteobact-type"/>
</dbReference>
<organism evidence="6 7">
    <name type="scientific">Pseudomonas chlororaphis</name>
    <dbReference type="NCBI Taxonomy" id="587753"/>
    <lineage>
        <taxon>Bacteria</taxon>
        <taxon>Pseudomonadati</taxon>
        <taxon>Pseudomonadota</taxon>
        <taxon>Gammaproteobacteria</taxon>
        <taxon>Pseudomonadales</taxon>
        <taxon>Pseudomonadaceae</taxon>
        <taxon>Pseudomonas</taxon>
    </lineage>
</organism>
<sequence length="323" mass="35148">MFSSERLKGIDVFVCVAQAGSFTAAAEKMHLTGSAVSKSIARLEGRLGTRLLHRTTRRVALTDAGMTFYRTCTGVLADLEDAELSLKSETHEVRGSVRIDLPGAFGRAQVLPILLRLAQDHPALTPHISFSDGFVDPFKEGVDIVVRIGGADAWPDTLGQRCLARERHLFCASPAYLARQGVPLTESDLQQHQCIAYGWVDGRINPWNFADDQGVTTRRQVAAQLVVGNGESIVMAAMAGCGIAQLPSWLVQRQLDEGTLVEVLAHRASEGMPINLAWVKSRETLPKVRVLLEALVTGLTPQNHFEIDQLGYHQPPSQAPPAS</sequence>
<accession>A0A3G7TTA1</accession>
<keyword evidence="4" id="KW-0804">Transcription</keyword>
<dbReference type="AlphaFoldDB" id="A0A3G7TTA1"/>
<name>A0A3G7TTA1_9PSED</name>
<dbReference type="InterPro" id="IPR036388">
    <property type="entry name" value="WH-like_DNA-bd_sf"/>
</dbReference>
<dbReference type="GO" id="GO:0003700">
    <property type="term" value="F:DNA-binding transcription factor activity"/>
    <property type="evidence" value="ECO:0007669"/>
    <property type="project" value="InterPro"/>
</dbReference>
<dbReference type="PRINTS" id="PR00039">
    <property type="entry name" value="HTHLYSR"/>
</dbReference>
<evidence type="ECO:0000256" key="1">
    <source>
        <dbReference type="ARBA" id="ARBA00009437"/>
    </source>
</evidence>
<reference evidence="6 7" key="1">
    <citation type="submission" date="2018-03" db="EMBL/GenBank/DDBJ databases">
        <title>Diversity of phytobeneficial traits revealed by whole-genome analysis of worldwide-isolated phenazine-producing Pseudomonas spp.</title>
        <authorList>
            <person name="Biessy A."/>
            <person name="Novinscak A."/>
            <person name="Blom J."/>
            <person name="Leger G."/>
            <person name="Thomashow L.S."/>
            <person name="Cazorla F.M."/>
            <person name="Josic D."/>
            <person name="Filion M."/>
        </authorList>
    </citation>
    <scope>NUCLEOTIDE SEQUENCE [LARGE SCALE GENOMIC DNA]</scope>
    <source>
        <strain evidence="6 7">B25</strain>
    </source>
</reference>
<dbReference type="RefSeq" id="WP_241176270.1">
    <property type="nucleotide sequence ID" value="NZ_CP027753.1"/>
</dbReference>
<dbReference type="CDD" id="cd08475">
    <property type="entry name" value="PBP2_CrgA_like_6"/>
    <property type="match status" value="1"/>
</dbReference>
<gene>
    <name evidence="6" type="ORF">C4K04_4009</name>
</gene>
<keyword evidence="2" id="KW-0805">Transcription regulation</keyword>
<dbReference type="PANTHER" id="PTHR30537:SF5">
    <property type="entry name" value="HTH-TYPE TRANSCRIPTIONAL ACTIVATOR TTDR-RELATED"/>
    <property type="match status" value="1"/>
</dbReference>
<evidence type="ECO:0000256" key="3">
    <source>
        <dbReference type="ARBA" id="ARBA00023125"/>
    </source>
</evidence>
<dbReference type="InterPro" id="IPR000847">
    <property type="entry name" value="LysR_HTH_N"/>
</dbReference>
<evidence type="ECO:0000256" key="2">
    <source>
        <dbReference type="ARBA" id="ARBA00023015"/>
    </source>
</evidence>
<feature type="domain" description="HTH lysR-type" evidence="5">
    <location>
        <begin position="5"/>
        <end position="62"/>
    </location>
</feature>
<evidence type="ECO:0000256" key="4">
    <source>
        <dbReference type="ARBA" id="ARBA00023163"/>
    </source>
</evidence>
<dbReference type="PANTHER" id="PTHR30537">
    <property type="entry name" value="HTH-TYPE TRANSCRIPTIONAL REGULATOR"/>
    <property type="match status" value="1"/>
</dbReference>
<dbReference type="InterPro" id="IPR036390">
    <property type="entry name" value="WH_DNA-bd_sf"/>
</dbReference>
<dbReference type="Gene3D" id="1.10.10.10">
    <property type="entry name" value="Winged helix-like DNA-binding domain superfamily/Winged helix DNA-binding domain"/>
    <property type="match status" value="1"/>
</dbReference>
<protein>
    <submittedName>
        <fullName evidence="6">Transcriptional regulator, LysR family</fullName>
    </submittedName>
</protein>
<dbReference type="Pfam" id="PF00126">
    <property type="entry name" value="HTH_1"/>
    <property type="match status" value="1"/>
</dbReference>
<keyword evidence="3" id="KW-0238">DNA-binding</keyword>
<dbReference type="Proteomes" id="UP000268048">
    <property type="component" value="Chromosome"/>
</dbReference>
<dbReference type="Pfam" id="PF03466">
    <property type="entry name" value="LysR_substrate"/>
    <property type="match status" value="1"/>
</dbReference>
<dbReference type="GO" id="GO:0003677">
    <property type="term" value="F:DNA binding"/>
    <property type="evidence" value="ECO:0007669"/>
    <property type="project" value="UniProtKB-KW"/>
</dbReference>
<dbReference type="Gene3D" id="3.40.190.290">
    <property type="match status" value="1"/>
</dbReference>
<dbReference type="SUPFAM" id="SSF46785">
    <property type="entry name" value="Winged helix' DNA-binding domain"/>
    <property type="match status" value="1"/>
</dbReference>
<dbReference type="FunFam" id="1.10.10.10:FF:000001">
    <property type="entry name" value="LysR family transcriptional regulator"/>
    <property type="match status" value="1"/>
</dbReference>
<evidence type="ECO:0000259" key="5">
    <source>
        <dbReference type="PROSITE" id="PS50931"/>
    </source>
</evidence>
<proteinExistence type="inferred from homology"/>